<dbReference type="SMR" id="A0A8T3BJJ1"/>
<dbReference type="Proteomes" id="UP000829196">
    <property type="component" value="Unassembled WGS sequence"/>
</dbReference>
<gene>
    <name evidence="3" type="ORF">KFK09_009526</name>
</gene>
<dbReference type="PANTHER" id="PTHR23155">
    <property type="entry name" value="DISEASE RESISTANCE PROTEIN RP"/>
    <property type="match status" value="1"/>
</dbReference>
<sequence>MQFMYCIFLPNPLQICFALCSIFPPNHMFNTDDLVGMWIALGFIQPSHIQGETIENIGGSYFDILVK</sequence>
<feature type="signal peptide" evidence="1">
    <location>
        <begin position="1"/>
        <end position="18"/>
    </location>
</feature>
<keyword evidence="4" id="KW-1185">Reference proteome</keyword>
<dbReference type="InterPro" id="IPR044974">
    <property type="entry name" value="Disease_R_plants"/>
</dbReference>
<evidence type="ECO:0000259" key="2">
    <source>
        <dbReference type="Pfam" id="PF23559"/>
    </source>
</evidence>
<dbReference type="EMBL" id="JAGYWB010000008">
    <property type="protein sequence ID" value="KAI0513502.1"/>
    <property type="molecule type" value="Genomic_DNA"/>
</dbReference>
<dbReference type="OrthoDB" id="37484at2759"/>
<protein>
    <recommendedName>
        <fullName evidence="2">Disease resistance protein winged helix domain-containing protein</fullName>
    </recommendedName>
</protein>
<reference evidence="3" key="1">
    <citation type="journal article" date="2022" name="Front. Genet.">
        <title>Chromosome-Scale Assembly of the Dendrobium nobile Genome Provides Insights Into the Molecular Mechanism of the Biosynthesis of the Medicinal Active Ingredient of Dendrobium.</title>
        <authorList>
            <person name="Xu Q."/>
            <person name="Niu S.-C."/>
            <person name="Li K.-L."/>
            <person name="Zheng P.-J."/>
            <person name="Zhang X.-J."/>
            <person name="Jia Y."/>
            <person name="Liu Y."/>
            <person name="Niu Y.-X."/>
            <person name="Yu L.-H."/>
            <person name="Chen D.-F."/>
            <person name="Zhang G.-Q."/>
        </authorList>
    </citation>
    <scope>NUCLEOTIDE SEQUENCE</scope>
    <source>
        <tissue evidence="3">Leaf</tissue>
    </source>
</reference>
<name>A0A8T3BJJ1_DENNO</name>
<organism evidence="3 4">
    <name type="scientific">Dendrobium nobile</name>
    <name type="common">Orchid</name>
    <dbReference type="NCBI Taxonomy" id="94219"/>
    <lineage>
        <taxon>Eukaryota</taxon>
        <taxon>Viridiplantae</taxon>
        <taxon>Streptophyta</taxon>
        <taxon>Embryophyta</taxon>
        <taxon>Tracheophyta</taxon>
        <taxon>Spermatophyta</taxon>
        <taxon>Magnoliopsida</taxon>
        <taxon>Liliopsida</taxon>
        <taxon>Asparagales</taxon>
        <taxon>Orchidaceae</taxon>
        <taxon>Epidendroideae</taxon>
        <taxon>Malaxideae</taxon>
        <taxon>Dendrobiinae</taxon>
        <taxon>Dendrobium</taxon>
    </lineage>
</organism>
<evidence type="ECO:0000313" key="4">
    <source>
        <dbReference type="Proteomes" id="UP000829196"/>
    </source>
</evidence>
<evidence type="ECO:0000256" key="1">
    <source>
        <dbReference type="SAM" id="SignalP"/>
    </source>
</evidence>
<feature type="domain" description="Disease resistance protein winged helix" evidence="2">
    <location>
        <begin position="22"/>
        <end position="66"/>
    </location>
</feature>
<feature type="chain" id="PRO_5035900220" description="Disease resistance protein winged helix domain-containing protein" evidence="1">
    <location>
        <begin position="19"/>
        <end position="67"/>
    </location>
</feature>
<dbReference type="InterPro" id="IPR058922">
    <property type="entry name" value="WHD_DRP"/>
</dbReference>
<accession>A0A8T3BJJ1</accession>
<dbReference type="Pfam" id="PF23559">
    <property type="entry name" value="WHD_DRP"/>
    <property type="match status" value="1"/>
</dbReference>
<proteinExistence type="predicted"/>
<dbReference type="PANTHER" id="PTHR23155:SF1241">
    <property type="entry name" value="DISEASE RESISTANCE RPP13-LIKE PROTEIN 1-RELATED"/>
    <property type="match status" value="1"/>
</dbReference>
<comment type="caution">
    <text evidence="3">The sequence shown here is derived from an EMBL/GenBank/DDBJ whole genome shotgun (WGS) entry which is preliminary data.</text>
</comment>
<evidence type="ECO:0000313" key="3">
    <source>
        <dbReference type="EMBL" id="KAI0513502.1"/>
    </source>
</evidence>
<dbReference type="GO" id="GO:0098542">
    <property type="term" value="P:defense response to other organism"/>
    <property type="evidence" value="ECO:0007669"/>
    <property type="project" value="TreeGrafter"/>
</dbReference>
<dbReference type="AlphaFoldDB" id="A0A8T3BJJ1"/>
<keyword evidence="1" id="KW-0732">Signal</keyword>